<dbReference type="EMBL" id="KV417491">
    <property type="protein sequence ID" value="KZP30966.1"/>
    <property type="molecule type" value="Genomic_DNA"/>
</dbReference>
<gene>
    <name evidence="2" type="ORF">FIBSPDRAFT_1037879</name>
</gene>
<dbReference type="Gene3D" id="3.20.20.80">
    <property type="entry name" value="Glycosidases"/>
    <property type="match status" value="1"/>
</dbReference>
<reference evidence="2 3" key="1">
    <citation type="journal article" date="2016" name="Mol. Biol. Evol.">
        <title>Comparative Genomics of Early-Diverging Mushroom-Forming Fungi Provides Insights into the Origins of Lignocellulose Decay Capabilities.</title>
        <authorList>
            <person name="Nagy L.G."/>
            <person name="Riley R."/>
            <person name="Tritt A."/>
            <person name="Adam C."/>
            <person name="Daum C."/>
            <person name="Floudas D."/>
            <person name="Sun H."/>
            <person name="Yadav J.S."/>
            <person name="Pangilinan J."/>
            <person name="Larsson K.H."/>
            <person name="Matsuura K."/>
            <person name="Barry K."/>
            <person name="Labutti K."/>
            <person name="Kuo R."/>
            <person name="Ohm R.A."/>
            <person name="Bhattacharya S.S."/>
            <person name="Shirouzu T."/>
            <person name="Yoshinaga Y."/>
            <person name="Martin F.M."/>
            <person name="Grigoriev I.V."/>
            <person name="Hibbett D.S."/>
        </authorList>
    </citation>
    <scope>NUCLEOTIDE SEQUENCE [LARGE SCALE GENOMIC DNA]</scope>
    <source>
        <strain evidence="2 3">CBS 109695</strain>
    </source>
</reference>
<keyword evidence="3" id="KW-1185">Reference proteome</keyword>
<dbReference type="OrthoDB" id="2831758at2759"/>
<dbReference type="SUPFAM" id="SSF51445">
    <property type="entry name" value="(Trans)glycosidases"/>
    <property type="match status" value="1"/>
</dbReference>
<dbReference type="AlphaFoldDB" id="A0A166TTH0"/>
<proteinExistence type="predicted"/>
<evidence type="ECO:0000313" key="2">
    <source>
        <dbReference type="EMBL" id="KZP30966.1"/>
    </source>
</evidence>
<feature type="chain" id="PRO_5007880214" evidence="1">
    <location>
        <begin position="23"/>
        <end position="340"/>
    </location>
</feature>
<name>A0A166TTH0_9AGAM</name>
<dbReference type="InterPro" id="IPR017853">
    <property type="entry name" value="GH"/>
</dbReference>
<dbReference type="GO" id="GO:0016787">
    <property type="term" value="F:hydrolase activity"/>
    <property type="evidence" value="ECO:0007669"/>
    <property type="project" value="UniProtKB-KW"/>
</dbReference>
<sequence length="340" mass="36551">MKFSSGPLFLAAVAFAPRLVDAFVKGVNQPWGNNQYGHWLSSSIQGYSAVYSSSDMAATFAAAKDIGAEWVRIWLFEAGQGLTIDGNKYVTGLKSDFETNFNDVLSHAAANGVKVYPTFFNFAPNTADFPIANFFTDSNAQTALLNNLIKPFIKTYGSNGNIAAFQLYNELNGIANPYFGSGYVINQAVAKTWVTSTTAAIKSVNSAAKVSVSQIYINDAYHAVGVSNVDYVGTGVDFYDIHIYSDNGAEIPAASAFKLDKPVYLGEFGESTGEGDSHQNDVIYNFFVAAKAGGWAGALYWNLGFAGSQPGVCGSDSTLKFTLYNCEGGERGGYNEFKYS</sequence>
<evidence type="ECO:0000313" key="3">
    <source>
        <dbReference type="Proteomes" id="UP000076532"/>
    </source>
</evidence>
<accession>A0A166TTH0</accession>
<keyword evidence="1" id="KW-0732">Signal</keyword>
<organism evidence="2 3">
    <name type="scientific">Athelia psychrophila</name>
    <dbReference type="NCBI Taxonomy" id="1759441"/>
    <lineage>
        <taxon>Eukaryota</taxon>
        <taxon>Fungi</taxon>
        <taxon>Dikarya</taxon>
        <taxon>Basidiomycota</taxon>
        <taxon>Agaricomycotina</taxon>
        <taxon>Agaricomycetes</taxon>
        <taxon>Agaricomycetidae</taxon>
        <taxon>Atheliales</taxon>
        <taxon>Atheliaceae</taxon>
        <taxon>Athelia</taxon>
    </lineage>
</organism>
<feature type="signal peptide" evidence="1">
    <location>
        <begin position="1"/>
        <end position="22"/>
    </location>
</feature>
<evidence type="ECO:0000256" key="1">
    <source>
        <dbReference type="SAM" id="SignalP"/>
    </source>
</evidence>
<dbReference type="Proteomes" id="UP000076532">
    <property type="component" value="Unassembled WGS sequence"/>
</dbReference>
<keyword evidence="2" id="KW-0378">Hydrolase</keyword>
<protein>
    <submittedName>
        <fullName evidence="2">Glycoside hydrolase family 5 protein</fullName>
    </submittedName>
</protein>